<keyword evidence="6" id="KW-0347">Helicase</keyword>
<dbReference type="Proteomes" id="UP000199006">
    <property type="component" value="Unassembled WGS sequence"/>
</dbReference>
<dbReference type="InterPro" id="IPR027417">
    <property type="entry name" value="P-loop_NTPase"/>
</dbReference>
<dbReference type="Pfam" id="PF00176">
    <property type="entry name" value="SNF2-rel_dom"/>
    <property type="match status" value="1"/>
</dbReference>
<dbReference type="AlphaFoldDB" id="A0A1I4IS16"/>
<keyword evidence="6" id="KW-0067">ATP-binding</keyword>
<reference evidence="6 7" key="1">
    <citation type="submission" date="2016-10" db="EMBL/GenBank/DDBJ databases">
        <authorList>
            <person name="de Groot N.N."/>
        </authorList>
    </citation>
    <scope>NUCLEOTIDE SEQUENCE [LARGE SCALE GENOMIC DNA]</scope>
    <source>
        <strain evidence="6 7">ATCC 51327</strain>
    </source>
</reference>
<dbReference type="SMART" id="SM00487">
    <property type="entry name" value="DEXDc"/>
    <property type="match status" value="1"/>
</dbReference>
<accession>A0A1I4IS16</accession>
<evidence type="ECO:0000259" key="4">
    <source>
        <dbReference type="PROSITE" id="PS51192"/>
    </source>
</evidence>
<dbReference type="InterPro" id="IPR000330">
    <property type="entry name" value="SNF2_N"/>
</dbReference>
<evidence type="ECO:0000259" key="3">
    <source>
        <dbReference type="PROSITE" id="PS50966"/>
    </source>
</evidence>
<dbReference type="RefSeq" id="WP_089861578.1">
    <property type="nucleotide sequence ID" value="NZ_FOTI01000018.1"/>
</dbReference>
<gene>
    <name evidence="6" type="ORF">SAMN02983006_01498</name>
</gene>
<keyword evidence="2" id="KW-0863">Zinc-finger</keyword>
<protein>
    <submittedName>
        <fullName evidence="6">Helicase conserved C-terminal domain-containing protein</fullName>
    </submittedName>
</protein>
<evidence type="ECO:0000313" key="6">
    <source>
        <dbReference type="EMBL" id="SFL56857.1"/>
    </source>
</evidence>
<dbReference type="Pfam" id="PF00271">
    <property type="entry name" value="Helicase_C"/>
    <property type="match status" value="1"/>
</dbReference>
<evidence type="ECO:0000313" key="7">
    <source>
        <dbReference type="Proteomes" id="UP000199006"/>
    </source>
</evidence>
<dbReference type="InterPro" id="IPR049730">
    <property type="entry name" value="SNF2/RAD54-like_C"/>
</dbReference>
<dbReference type="SUPFAM" id="SSF52540">
    <property type="entry name" value="P-loop containing nucleoside triphosphate hydrolases"/>
    <property type="match status" value="2"/>
</dbReference>
<dbReference type="Gene3D" id="3.40.50.300">
    <property type="entry name" value="P-loop containing nucleotide triphosphate hydrolases"/>
    <property type="match status" value="1"/>
</dbReference>
<dbReference type="InterPro" id="IPR013663">
    <property type="entry name" value="Helicase_SWF/SNF/SWI_bac"/>
</dbReference>
<sequence>MRKKYFLEKEVNKTVLNNALKYYQQGNILQYRVKQLAADLYLVKATVSEVAKYQVQLNFKLASSEFEIKQHNCNCKEQELEFCQHQVAVIYKFLTEDYKSQKLRDNIVLTGQNNALPADQIVRQKIKQKSFARLLRLKENLQPEQKQKLSYKVKGLSSPGLKNFSLQFDSEQISSHEIEEVVDSLNSDQPGYYEQSLLANLFAGRELELLKKLASLVKRKGRSQNSLLLTKNENSLDFLLELAAGLKVLLHENKKQLQIGKQIKADFQLTGDLNKVKFELADNDLEIYWGENKDCCWTLIDNCLHKVKVPILQEIPAQFWIPPSNQGEFLFEVLPALQENNQLTIASNLTDYNLITEEPAVKLSLDYQADEISCQLAVAFAEQKYFNTELLSLDTDHNLYQQDLEDPKTWYSRDNQALATILNFLDEYNFKVRPGEFVIKASDDIQEFITDGYPHIPEEWEVEVSNSFDKLEIKTVKLEPIIEFDDSDGINWFDFNISYNLGGISYSRQKIMDLISYNRKGEAYLKFANQYYILENSRQEEKLSQVLENSQAQADSYRAPYYSLLYYRKLIGELGIEFREQKVFNQLAEDITSQKVVERSEVPSAVKNILRDYQVSGFNWLNFLVKYNFGGILADEMGLGKTLQVLTLIKNLTLQNPALVLCPRTLIYNWQEEAEKFFPDLKTLVYYGQPEERQVQQQQFKDFDLIISSYATISRDVKQLNQAKISFALLILDEAQHIKNHRTKRAAAVKKISAQHRLALTGTPLENSLAELWSIFDFLMPGYLGNFNYFRKKYLLPIKNNQADKILLELKERIAPFILRRSKKDVLQELPEKVINLHPVSMTQLQEDSYKTVLEEVKGELYQQVSQQGFNNSRLNVLAALTKLRQICDHPYLVLGEKGKNHKSGKLEALKELIMDAVQSGHKLIVFSQFVKMLKLIRQELKKVKIKYQYLDGATRNRMARVKSFNQDPEISVFLISLKAGGEGLNLTAADIVIHVDPWWNPMVENQATDRAHRLGQQNKVMVYKLIARGTVEEKMVKLKNKKQLLFDNIIENNINPIDAVSWEDIQQLFSY</sequence>
<keyword evidence="2" id="KW-0862">Zinc</keyword>
<dbReference type="OrthoDB" id="9814088at2"/>
<keyword evidence="6" id="KW-0547">Nucleotide-binding</keyword>
<feature type="domain" description="Helicase C-terminal" evidence="5">
    <location>
        <begin position="909"/>
        <end position="1062"/>
    </location>
</feature>
<keyword evidence="7" id="KW-1185">Reference proteome</keyword>
<dbReference type="PROSITE" id="PS51192">
    <property type="entry name" value="HELICASE_ATP_BIND_1"/>
    <property type="match status" value="1"/>
</dbReference>
<dbReference type="PROSITE" id="PS50966">
    <property type="entry name" value="ZF_SWIM"/>
    <property type="match status" value="1"/>
</dbReference>
<dbReference type="PANTHER" id="PTHR10799">
    <property type="entry name" value="SNF2/RAD54 HELICASE FAMILY"/>
    <property type="match status" value="1"/>
</dbReference>
<organism evidence="6 7">
    <name type="scientific">Halanaerobium salsuginis</name>
    <dbReference type="NCBI Taxonomy" id="29563"/>
    <lineage>
        <taxon>Bacteria</taxon>
        <taxon>Bacillati</taxon>
        <taxon>Bacillota</taxon>
        <taxon>Clostridia</taxon>
        <taxon>Halanaerobiales</taxon>
        <taxon>Halanaerobiaceae</taxon>
        <taxon>Halanaerobium</taxon>
    </lineage>
</organism>
<feature type="domain" description="Helicase ATP-binding" evidence="4">
    <location>
        <begin position="622"/>
        <end position="782"/>
    </location>
</feature>
<evidence type="ECO:0000256" key="2">
    <source>
        <dbReference type="PROSITE-ProRule" id="PRU00325"/>
    </source>
</evidence>
<proteinExistence type="predicted"/>
<dbReference type="PROSITE" id="PS51194">
    <property type="entry name" value="HELICASE_CTER"/>
    <property type="match status" value="1"/>
</dbReference>
<dbReference type="GO" id="GO:0004386">
    <property type="term" value="F:helicase activity"/>
    <property type="evidence" value="ECO:0007669"/>
    <property type="project" value="UniProtKB-KW"/>
</dbReference>
<feature type="domain" description="SWIM-type" evidence="3">
    <location>
        <begin position="53"/>
        <end position="94"/>
    </location>
</feature>
<dbReference type="InterPro" id="IPR014001">
    <property type="entry name" value="Helicase_ATP-bd"/>
</dbReference>
<dbReference type="SMART" id="SM00490">
    <property type="entry name" value="HELICc"/>
    <property type="match status" value="1"/>
</dbReference>
<dbReference type="InterPro" id="IPR001650">
    <property type="entry name" value="Helicase_C-like"/>
</dbReference>
<dbReference type="InterPro" id="IPR007527">
    <property type="entry name" value="Znf_SWIM"/>
</dbReference>
<dbReference type="CDD" id="cd18012">
    <property type="entry name" value="DEXQc_arch_SWI2_SNF2"/>
    <property type="match status" value="1"/>
</dbReference>
<dbReference type="STRING" id="29563.SAMN02983006_01498"/>
<dbReference type="Pfam" id="PF08455">
    <property type="entry name" value="SNF2_assoc"/>
    <property type="match status" value="1"/>
</dbReference>
<name>A0A1I4IS16_9FIRM</name>
<evidence type="ECO:0000259" key="5">
    <source>
        <dbReference type="PROSITE" id="PS51194"/>
    </source>
</evidence>
<keyword evidence="2" id="KW-0479">Metal-binding</keyword>
<dbReference type="Gene3D" id="3.40.50.10810">
    <property type="entry name" value="Tandem AAA-ATPase domain"/>
    <property type="match status" value="1"/>
</dbReference>
<dbReference type="CDD" id="cd18793">
    <property type="entry name" value="SF2_C_SNF"/>
    <property type="match status" value="1"/>
</dbReference>
<dbReference type="GO" id="GO:0008270">
    <property type="term" value="F:zinc ion binding"/>
    <property type="evidence" value="ECO:0007669"/>
    <property type="project" value="UniProtKB-KW"/>
</dbReference>
<dbReference type="GO" id="GO:0005524">
    <property type="term" value="F:ATP binding"/>
    <property type="evidence" value="ECO:0007669"/>
    <property type="project" value="InterPro"/>
</dbReference>
<dbReference type="InterPro" id="IPR038718">
    <property type="entry name" value="SNF2-like_sf"/>
</dbReference>
<dbReference type="GO" id="GO:0016787">
    <property type="term" value="F:hydrolase activity"/>
    <property type="evidence" value="ECO:0007669"/>
    <property type="project" value="UniProtKB-KW"/>
</dbReference>
<evidence type="ECO:0000256" key="1">
    <source>
        <dbReference type="ARBA" id="ARBA00022801"/>
    </source>
</evidence>
<keyword evidence="1" id="KW-0378">Hydrolase</keyword>
<dbReference type="EMBL" id="FOTI01000018">
    <property type="protein sequence ID" value="SFL56857.1"/>
    <property type="molecule type" value="Genomic_DNA"/>
</dbReference>